<dbReference type="InterPro" id="IPR025263">
    <property type="entry name" value="YhdP_central"/>
</dbReference>
<sequence length="1331" mass="143377">MSLKLPKPLRTSLLVLAVLVVLMGLFVVAFQVAVTRVPGYRVQLQTWLNDKTGLAIEFSRISARLRLYGPELVFDDAIVRTPDRSRVLATAQRGSVGFDLWTSISTRRLTAGRFTLDSPEIGLIRTREGRIQIVGQSALPDREDTQPIAVESLPVGQFRVRNAVISFRDEITGRGPWSASGISFRLDRQNELLELRGNASLPKALGQTLEFGAHIIGPLEEVDTLVSSFVVEGHGLDLAGWADVLPNQWLAPEAGHGSIELSASFKGREPAQFTAKIDFDRISAAAPEWITPLPGPAPLVPPADDDDDSDESTVEEPLVEEEPIVADTEAPHVQQQAAELISFDKLSLDLRATHRDNRWQVAVSDLDVSRKGSPWRSKSIQAKWSQAENGGFTVDISADRIVLENLWPLLAYLPESDAAAKLRALKARGTIENLALSAARPEAGATPRYSIKAEISNAGVQPILNSPGVRNITARIDGTDASGVAQIKSADVSFDLPRMFREPLAAQTVVGEIGWQRAAQGWRIASNDLRVTTVDGNGQGKVAVTVPIDGSSPILELDATGDNLVAKAAPKYMPANKLSPKTLGWLDHAFVEGHVRDAEVIFNGPTRALPFRNGEGVFIARGRIEQGTLLYQEGWSPAEELALAFEFKNEGLRILGGTGMVHGLKISQVGGGFRDFKLAELAIKAHAAGDLGDALVLLQTSPISDALGDQFQRLRGQGEAASDVDLLLPLKRIKSRRIEVTTHVKEATVVADGIDAPVTGLNGFLTVRQSLPEVAKLRGQWLGGPIEVAVEPVESATQAAQVTASGRATASRLTPLLKLPASAKLSGETDWQFAMRWETAPEAAGQRGQPRKYRVESNLEGLGIALPYPVGKEPAERRPLRLELEFDGEQEIVARAGLGDLRGLIRFQEGGSGWRLDRGGVRTDAVAAALPGHPGFRIEGSLDRLVLDDWFDLKGDGQGNSRLSDYLKTASLKLGNLQVFGYEFADVRGMLRATDRGWQIDVAGPSAEGELTIPEDFTGPQPLRVRLDHLVIDRVEKKPGDKPGGRDPRTWPNVQALVEDFRFQDHSIGTVDLRASRVPNGIRVDSLTIVHEAVRADAQAQWLVTPDGERSEMSATVASTDVATTLRALNYSPFMEAKHGEITAKLSWPGGFDSDFPTRASGKVTVAAESGQLLTVQPGAGRVLGLFSVGALPRRLALDFSDLTDKGLSFDEVHGDFELRDGNAYTSNLLLRGPAAEIGIAGRTGLGARDYDQTAVVTGNLGASLPVAGALAGGPAVGAALLLFSQVFKEPLKGITRGYYRITGPWDNPVVERVDAAEIKEAAAATKESSP</sequence>
<reference evidence="4 5" key="1">
    <citation type="submission" date="2020-08" db="EMBL/GenBank/DDBJ databases">
        <title>Genomic Encyclopedia of Type Strains, Phase IV (KMG-IV): sequencing the most valuable type-strain genomes for metagenomic binning, comparative biology and taxonomic classification.</title>
        <authorList>
            <person name="Goeker M."/>
        </authorList>
    </citation>
    <scope>NUCLEOTIDE SEQUENCE [LARGE SCALE GENOMIC DNA]</scope>
    <source>
        <strain evidence="4 5">DSM 26723</strain>
    </source>
</reference>
<evidence type="ECO:0000256" key="1">
    <source>
        <dbReference type="SAM" id="MobiDB-lite"/>
    </source>
</evidence>
<keyword evidence="2" id="KW-1133">Transmembrane helix</keyword>
<evidence type="ECO:0000259" key="3">
    <source>
        <dbReference type="Pfam" id="PF13116"/>
    </source>
</evidence>
<feature type="compositionally biased region" description="Acidic residues" evidence="1">
    <location>
        <begin position="303"/>
        <end position="315"/>
    </location>
</feature>
<dbReference type="PANTHER" id="PTHR38690:SF1">
    <property type="entry name" value="PROTEASE"/>
    <property type="match status" value="1"/>
</dbReference>
<keyword evidence="5" id="KW-1185">Reference proteome</keyword>
<dbReference type="Pfam" id="PF13116">
    <property type="entry name" value="YhdP"/>
    <property type="match status" value="2"/>
</dbReference>
<evidence type="ECO:0000313" key="4">
    <source>
        <dbReference type="EMBL" id="MBB6094307.1"/>
    </source>
</evidence>
<protein>
    <submittedName>
        <fullName evidence="4">Uncharacterized protein (TIGR02099 family)</fullName>
    </submittedName>
</protein>
<keyword evidence="2" id="KW-0812">Transmembrane</keyword>
<feature type="transmembrane region" description="Helical" evidence="2">
    <location>
        <begin position="12"/>
        <end position="34"/>
    </location>
</feature>
<evidence type="ECO:0000313" key="5">
    <source>
        <dbReference type="Proteomes" id="UP000588068"/>
    </source>
</evidence>
<gene>
    <name evidence="4" type="ORF">HNQ60_003188</name>
</gene>
<dbReference type="EMBL" id="JACHHZ010000003">
    <property type="protein sequence ID" value="MBB6094307.1"/>
    <property type="molecule type" value="Genomic_DNA"/>
</dbReference>
<dbReference type="PANTHER" id="PTHR38690">
    <property type="entry name" value="PROTEASE-RELATED"/>
    <property type="match status" value="1"/>
</dbReference>
<proteinExistence type="predicted"/>
<dbReference type="Proteomes" id="UP000588068">
    <property type="component" value="Unassembled WGS sequence"/>
</dbReference>
<feature type="domain" description="YhdP central" evidence="3">
    <location>
        <begin position="3"/>
        <end position="283"/>
    </location>
</feature>
<dbReference type="RefSeq" id="WP_184333458.1">
    <property type="nucleotide sequence ID" value="NZ_JACHHZ010000003.1"/>
</dbReference>
<accession>A0A841HMH5</accession>
<organism evidence="4 5">
    <name type="scientific">Povalibacter uvarum</name>
    <dbReference type="NCBI Taxonomy" id="732238"/>
    <lineage>
        <taxon>Bacteria</taxon>
        <taxon>Pseudomonadati</taxon>
        <taxon>Pseudomonadota</taxon>
        <taxon>Gammaproteobacteria</taxon>
        <taxon>Steroidobacterales</taxon>
        <taxon>Steroidobacteraceae</taxon>
        <taxon>Povalibacter</taxon>
    </lineage>
</organism>
<feature type="region of interest" description="Disordered" evidence="1">
    <location>
        <begin position="292"/>
        <end position="315"/>
    </location>
</feature>
<dbReference type="InterPro" id="IPR011836">
    <property type="entry name" value="YhdP"/>
</dbReference>
<dbReference type="NCBIfam" id="TIGR02099">
    <property type="entry name" value="YhdP family protein"/>
    <property type="match status" value="1"/>
</dbReference>
<evidence type="ECO:0000256" key="2">
    <source>
        <dbReference type="SAM" id="Phobius"/>
    </source>
</evidence>
<comment type="caution">
    <text evidence="4">The sequence shown here is derived from an EMBL/GenBank/DDBJ whole genome shotgun (WGS) entry which is preliminary data.</text>
</comment>
<keyword evidence="2" id="KW-0472">Membrane</keyword>
<feature type="domain" description="YhdP central" evidence="3">
    <location>
        <begin position="339"/>
        <end position="1311"/>
    </location>
</feature>
<name>A0A841HMH5_9GAMM</name>